<keyword evidence="4 8" id="KW-0812">Transmembrane</keyword>
<organism evidence="9 10">
    <name type="scientific">Strongyloides papillosus</name>
    <name type="common">Intestinal threadworm</name>
    <dbReference type="NCBI Taxonomy" id="174720"/>
    <lineage>
        <taxon>Eukaryota</taxon>
        <taxon>Metazoa</taxon>
        <taxon>Ecdysozoa</taxon>
        <taxon>Nematoda</taxon>
        <taxon>Chromadorea</taxon>
        <taxon>Rhabditida</taxon>
        <taxon>Tylenchina</taxon>
        <taxon>Panagrolaimomorpha</taxon>
        <taxon>Strongyloidoidea</taxon>
        <taxon>Strongyloididae</taxon>
        <taxon>Strongyloides</taxon>
    </lineage>
</organism>
<evidence type="ECO:0000313" key="9">
    <source>
        <dbReference type="Proteomes" id="UP000046392"/>
    </source>
</evidence>
<comment type="subcellular location">
    <subcellularLocation>
        <location evidence="1">Endomembrane system</location>
        <topology evidence="1">Multi-pass membrane protein</topology>
    </subcellularLocation>
    <subcellularLocation>
        <location evidence="8">Golgi apparatus membrane</location>
        <topology evidence="8">Multi-pass membrane protein</topology>
    </subcellularLocation>
</comment>
<dbReference type="InterPro" id="IPR007217">
    <property type="entry name" value="Per1-like"/>
</dbReference>
<accession>A0A0N5C6Q5</accession>
<dbReference type="GO" id="GO:0000139">
    <property type="term" value="C:Golgi membrane"/>
    <property type="evidence" value="ECO:0007669"/>
    <property type="project" value="UniProtKB-SubCell"/>
</dbReference>
<feature type="transmembrane region" description="Helical" evidence="8">
    <location>
        <begin position="100"/>
        <end position="124"/>
    </location>
</feature>
<protein>
    <recommendedName>
        <fullName evidence="8">Post-GPI attachment to proteins factor 3</fullName>
    </recommendedName>
</protein>
<evidence type="ECO:0000256" key="2">
    <source>
        <dbReference type="ARBA" id="ARBA00006387"/>
    </source>
</evidence>
<feature type="transmembrane region" description="Helical" evidence="8">
    <location>
        <begin position="173"/>
        <end position="191"/>
    </location>
</feature>
<feature type="transmembrane region" description="Helical" evidence="8">
    <location>
        <begin position="140"/>
        <end position="161"/>
    </location>
</feature>
<dbReference type="STRING" id="174720.A0A0N5C6Q5"/>
<keyword evidence="9" id="KW-1185">Reference proteome</keyword>
<keyword evidence="7 8" id="KW-0472">Membrane</keyword>
<evidence type="ECO:0000256" key="3">
    <source>
        <dbReference type="ARBA" id="ARBA00022502"/>
    </source>
</evidence>
<evidence type="ECO:0000313" key="10">
    <source>
        <dbReference type="WBParaSite" id="SPAL_0001362000.1"/>
    </source>
</evidence>
<feature type="transmembrane region" description="Helical" evidence="8">
    <location>
        <begin position="229"/>
        <end position="248"/>
    </location>
</feature>
<dbReference type="GO" id="GO:0005789">
    <property type="term" value="C:endoplasmic reticulum membrane"/>
    <property type="evidence" value="ECO:0007669"/>
    <property type="project" value="TreeGrafter"/>
</dbReference>
<dbReference type="GO" id="GO:0006506">
    <property type="term" value="P:GPI anchor biosynthetic process"/>
    <property type="evidence" value="ECO:0007669"/>
    <property type="project" value="UniProtKB-KW"/>
</dbReference>
<feature type="transmembrane region" description="Helical" evidence="8">
    <location>
        <begin position="298"/>
        <end position="317"/>
    </location>
</feature>
<feature type="transmembrane region" description="Helical" evidence="8">
    <location>
        <begin position="268"/>
        <end position="286"/>
    </location>
</feature>
<proteinExistence type="inferred from homology"/>
<feature type="signal peptide" evidence="8">
    <location>
        <begin position="1"/>
        <end position="24"/>
    </location>
</feature>
<comment type="function">
    <text evidence="8">Involved in the lipid remodeling steps of GPI-anchor maturation.</text>
</comment>
<evidence type="ECO:0000256" key="7">
    <source>
        <dbReference type="ARBA" id="ARBA00023136"/>
    </source>
</evidence>
<dbReference type="GO" id="GO:0016788">
    <property type="term" value="F:hydrolase activity, acting on ester bonds"/>
    <property type="evidence" value="ECO:0007669"/>
    <property type="project" value="TreeGrafter"/>
</dbReference>
<name>A0A0N5C6Q5_STREA</name>
<keyword evidence="6 8" id="KW-1133">Transmembrane helix</keyword>
<evidence type="ECO:0000256" key="1">
    <source>
        <dbReference type="ARBA" id="ARBA00004127"/>
    </source>
</evidence>
<reference evidence="10" key="1">
    <citation type="submission" date="2017-02" db="UniProtKB">
        <authorList>
            <consortium name="WormBaseParasite"/>
        </authorList>
    </citation>
    <scope>IDENTIFICATION</scope>
</reference>
<keyword evidence="8" id="KW-0333">Golgi apparatus</keyword>
<keyword evidence="3 8" id="KW-0337">GPI-anchor biosynthesis</keyword>
<evidence type="ECO:0000256" key="6">
    <source>
        <dbReference type="ARBA" id="ARBA00022989"/>
    </source>
</evidence>
<dbReference type="AlphaFoldDB" id="A0A0N5C6Q5"/>
<dbReference type="Pfam" id="PF04080">
    <property type="entry name" value="Per1"/>
    <property type="match status" value="1"/>
</dbReference>
<dbReference type="PANTHER" id="PTHR13148">
    <property type="entry name" value="PER1-RELATED"/>
    <property type="match status" value="1"/>
</dbReference>
<evidence type="ECO:0000256" key="8">
    <source>
        <dbReference type="RuleBase" id="RU365066"/>
    </source>
</evidence>
<keyword evidence="5 8" id="KW-0732">Signal</keyword>
<evidence type="ECO:0000256" key="4">
    <source>
        <dbReference type="ARBA" id="ARBA00022692"/>
    </source>
</evidence>
<sequence length="331" mass="39360">MKVYFILLFLILINLSIICLTSRGDNTLAYQACIEKCYTQFLCPKIENAYKWATKDCFKCRYKCIWKVAKLFENEGQQIPQFHGKWPFASIYFEIPVIKVFFLIQEPASVLFSILNLLSCLYLYKYTKENISKQEPLRKVWMFYGILGIITWIFSTIFHSFDTWQTEILDYSGAFAMILYQFYGAVSFQFFEIFQQNKNIRLIWQFISLLALLFGIDHIYNLFNLRNYGYNMKVCLTISALTTIIYVYWIIKTFNTKSYNILKARQHLISILLLTGIGVLFEVFDFPPIYNVLDAHSIFHFFTIPTPILLSRFIFYISEQSQYKHIYSKYL</sequence>
<comment type="similarity">
    <text evidence="2 8">Belongs to the PGAP3 family.</text>
</comment>
<dbReference type="WBParaSite" id="SPAL_0001362000.1">
    <property type="protein sequence ID" value="SPAL_0001362000.1"/>
    <property type="gene ID" value="SPAL_0001362000"/>
</dbReference>
<evidence type="ECO:0000256" key="5">
    <source>
        <dbReference type="ARBA" id="ARBA00022729"/>
    </source>
</evidence>
<feature type="chain" id="PRO_5016484043" description="Post-GPI attachment to proteins factor 3" evidence="8">
    <location>
        <begin position="25"/>
        <end position="331"/>
    </location>
</feature>
<dbReference type="Proteomes" id="UP000046392">
    <property type="component" value="Unplaced"/>
</dbReference>
<feature type="transmembrane region" description="Helical" evidence="8">
    <location>
        <begin position="203"/>
        <end position="223"/>
    </location>
</feature>
<dbReference type="PANTHER" id="PTHR13148:SF0">
    <property type="entry name" value="POST-GPI ATTACHMENT TO PROTEINS FACTOR 3"/>
    <property type="match status" value="1"/>
</dbReference>